<feature type="compositionally biased region" description="Low complexity" evidence="5">
    <location>
        <begin position="141"/>
        <end position="160"/>
    </location>
</feature>
<feature type="region of interest" description="Disordered" evidence="5">
    <location>
        <begin position="263"/>
        <end position="283"/>
    </location>
</feature>
<comment type="caution">
    <text evidence="8">The sequence shown here is derived from an EMBL/GenBank/DDBJ whole genome shotgun (WGS) entry which is preliminary data.</text>
</comment>
<dbReference type="SMART" id="SM00487">
    <property type="entry name" value="DEXDc"/>
    <property type="match status" value="1"/>
</dbReference>
<dbReference type="CDD" id="cd18793">
    <property type="entry name" value="SF2_C_SNF"/>
    <property type="match status" value="1"/>
</dbReference>
<evidence type="ECO:0000313" key="9">
    <source>
        <dbReference type="Proteomes" id="UP000031599"/>
    </source>
</evidence>
<evidence type="ECO:0000256" key="2">
    <source>
        <dbReference type="ARBA" id="ARBA00022801"/>
    </source>
</evidence>
<evidence type="ECO:0000256" key="4">
    <source>
        <dbReference type="ARBA" id="ARBA00022840"/>
    </source>
</evidence>
<dbReference type="NCBIfam" id="NF038317">
    <property type="entry name" value="DISARM_DrmD"/>
    <property type="match status" value="1"/>
</dbReference>
<keyword evidence="2" id="KW-0378">Hydrolase</keyword>
<dbReference type="SMART" id="SM00490">
    <property type="entry name" value="HELICc"/>
    <property type="match status" value="1"/>
</dbReference>
<evidence type="ECO:0000256" key="1">
    <source>
        <dbReference type="ARBA" id="ARBA00022741"/>
    </source>
</evidence>
<dbReference type="CDD" id="cd18011">
    <property type="entry name" value="DEXDc_RapA"/>
    <property type="match status" value="1"/>
</dbReference>
<accession>A0A0C2CVL2</accession>
<dbReference type="GO" id="GO:0016787">
    <property type="term" value="F:hydrolase activity"/>
    <property type="evidence" value="ECO:0007669"/>
    <property type="project" value="UniProtKB-KW"/>
</dbReference>
<feature type="domain" description="Helicase C-terminal" evidence="7">
    <location>
        <begin position="817"/>
        <end position="1003"/>
    </location>
</feature>
<evidence type="ECO:0000259" key="6">
    <source>
        <dbReference type="PROSITE" id="PS51192"/>
    </source>
</evidence>
<dbReference type="InterPro" id="IPR027417">
    <property type="entry name" value="P-loop_NTPase"/>
</dbReference>
<protein>
    <submittedName>
        <fullName evidence="8">Helicase domain protein</fullName>
    </submittedName>
</protein>
<feature type="region of interest" description="Disordered" evidence="5">
    <location>
        <begin position="138"/>
        <end position="160"/>
    </location>
</feature>
<reference evidence="8 9" key="1">
    <citation type="submission" date="2014-12" db="EMBL/GenBank/DDBJ databases">
        <title>Genome assembly of Enhygromyxa salina DSM 15201.</title>
        <authorList>
            <person name="Sharma G."/>
            <person name="Subramanian S."/>
        </authorList>
    </citation>
    <scope>NUCLEOTIDE SEQUENCE [LARGE SCALE GENOMIC DNA]</scope>
    <source>
        <strain evidence="8 9">DSM 15201</strain>
    </source>
</reference>
<feature type="domain" description="Helicase ATP-binding" evidence="6">
    <location>
        <begin position="400"/>
        <end position="587"/>
    </location>
</feature>
<organism evidence="8 9">
    <name type="scientific">Enhygromyxa salina</name>
    <dbReference type="NCBI Taxonomy" id="215803"/>
    <lineage>
        <taxon>Bacteria</taxon>
        <taxon>Pseudomonadati</taxon>
        <taxon>Myxococcota</taxon>
        <taxon>Polyangia</taxon>
        <taxon>Nannocystales</taxon>
        <taxon>Nannocystaceae</taxon>
        <taxon>Enhygromyxa</taxon>
    </lineage>
</organism>
<keyword evidence="1" id="KW-0547">Nucleotide-binding</keyword>
<evidence type="ECO:0000313" key="8">
    <source>
        <dbReference type="EMBL" id="KIG15126.1"/>
    </source>
</evidence>
<dbReference type="Pfam" id="PF00176">
    <property type="entry name" value="SNF2-rel_dom"/>
    <property type="match status" value="1"/>
</dbReference>
<dbReference type="InterPro" id="IPR038718">
    <property type="entry name" value="SNF2-like_sf"/>
</dbReference>
<keyword evidence="3 8" id="KW-0347">Helicase</keyword>
<dbReference type="SUPFAM" id="SSF52540">
    <property type="entry name" value="P-loop containing nucleoside triphosphate hydrolases"/>
    <property type="match status" value="2"/>
</dbReference>
<evidence type="ECO:0000256" key="3">
    <source>
        <dbReference type="ARBA" id="ARBA00022806"/>
    </source>
</evidence>
<dbReference type="GO" id="GO:0005524">
    <property type="term" value="F:ATP binding"/>
    <property type="evidence" value="ECO:0007669"/>
    <property type="project" value="UniProtKB-KW"/>
</dbReference>
<keyword evidence="4" id="KW-0067">ATP-binding</keyword>
<dbReference type="PROSITE" id="PS51194">
    <property type="entry name" value="HELICASE_CTER"/>
    <property type="match status" value="1"/>
</dbReference>
<dbReference type="InterPro" id="IPR001650">
    <property type="entry name" value="Helicase_C-like"/>
</dbReference>
<dbReference type="PROSITE" id="PS51192">
    <property type="entry name" value="HELICASE_ATP_BIND_1"/>
    <property type="match status" value="1"/>
</dbReference>
<name>A0A0C2CVL2_9BACT</name>
<dbReference type="EMBL" id="JMCC02000060">
    <property type="protein sequence ID" value="KIG15126.1"/>
    <property type="molecule type" value="Genomic_DNA"/>
</dbReference>
<sequence>MPTPEQLAKLSTSAARAQLDHLAKLLGIDREHLQAWLEQVHGRTKLPKALGRLWPTPDDTARERLPMSEELGELRCSDARHDPALQVQLAQILGAPPAVVEIDLHDAHHRARLDNCEFTSSEAAYLAALERRRDGGAGVVAEASPPRRTPAPAQAAEPTSKLPAELAALRVSDARNDDLVLLRLAETLDVSPGRVRAALERAHHRQRLDGVDFAASGPTQELLITPTAPAPKPATYQPPRPTPITANDAGTATSYLVQPKPPLAPASRLPARPPTEPGAAIPKPGQIARCRHRNWLVEAVHPPTVARRKAAHLVDLVCLDDDAPGRELSVLWELELGSYVTEPEAGQLRGLAGFDPPEHFAAYLNTLRWNATTAADATLFQAPLRAGIHVQPYQLTPLMKALELPRANLFIADDVGLGKTIEAGLVMQELLLRQRVEFVLVVGPASVCLQWQEELYKRFGLQFQVYDRAFVARMRQQRGYKVNPWTTHNRFIISYPLLRRAEYLEPLRAFLGAHAEHGKRRKSLLILDEAHTVAPASGSSYAVDSQITRIAREHLCPRFENRLFLSATPHNGHTNSFSALLELLDPQRFHRATSVAANPEALEAVMVRRLKRDIRRVSKGLFPRREVIAMTLHHAPNSGAGAWSLEANLHSPRPSAKDDPALANYARPQLPLAAQGEPAWSLGEAGAPELELARMLADYERTVAPANKRQRLVFANLQKRLLSSTAGFYRTLCAHAQRFDQHFADRLDAQPDNPQDHAAQLELDGEFDRADEAIEDDELQQTATASALLGTPSAQARAQLDAMLTLAKRSSGSADARVRALLEWIRRNQCPAVGLGPKPSSAASTSWGPRKLLIFTEYTDTKRWLKTLLNRAFEGTDHGAERILEIHGALGDERREAIQRAFNAPPEAHPVRILLATDAAREGINLQGACADLMHFDIPWNPARLEQRNGRIDRTLQPEPEARCHYFVYAQREEDRVLDTVMRKVDVIREELGSVGSVVMEQIAATLEGRSIGAQTQAALEAATHPGERQQIVMRELDHGAGAGLSASEKQLDRDIRQAGTRYSDAVKQLNFEPRLLHQALDVALTLLGVGKLEPVSGDGGTQAHAVPELPAGWESTLDALRRPRERDESLWDWRRAAPPQPVVFDPPPQMTSPRVHLHLHHPFVRRLLDVFTSAGFGAHQLEHLALLEHNHNGHAYAVALARVSLFGHGAVRLHDEIVEQIVQVSGDTADGPLEPVSERELGQLSMVLDELLDVERHPPTGSLRSHQRQSLLARARDDLATLWPLARDRAQRAAEAAGARLRKRGEHESHQLEQLLVDQRRLLASELGQQLALQGITNEAERRQSLADRDALKDRFAAIQTEIDQEPAQLRALYEVQLCRIEPIGLVYLWPKVWG</sequence>
<dbReference type="InterPro" id="IPR049730">
    <property type="entry name" value="SNF2/RAD54-like_C"/>
</dbReference>
<dbReference type="InterPro" id="IPR014001">
    <property type="entry name" value="Helicase_ATP-bd"/>
</dbReference>
<proteinExistence type="predicted"/>
<dbReference type="InterPro" id="IPR000330">
    <property type="entry name" value="SNF2_N"/>
</dbReference>
<dbReference type="PANTHER" id="PTHR10799">
    <property type="entry name" value="SNF2/RAD54 HELICASE FAMILY"/>
    <property type="match status" value="1"/>
</dbReference>
<dbReference type="Proteomes" id="UP000031599">
    <property type="component" value="Unassembled WGS sequence"/>
</dbReference>
<dbReference type="GO" id="GO:0004386">
    <property type="term" value="F:helicase activity"/>
    <property type="evidence" value="ECO:0007669"/>
    <property type="project" value="UniProtKB-KW"/>
</dbReference>
<dbReference type="Gene3D" id="3.40.50.300">
    <property type="entry name" value="P-loop containing nucleotide triphosphate hydrolases"/>
    <property type="match status" value="1"/>
</dbReference>
<gene>
    <name evidence="8" type="ORF">DB30_06034</name>
</gene>
<dbReference type="InterPro" id="IPR057342">
    <property type="entry name" value="DEXDc_RapA"/>
</dbReference>
<dbReference type="Gene3D" id="3.40.50.10810">
    <property type="entry name" value="Tandem AAA-ATPase domain"/>
    <property type="match status" value="1"/>
</dbReference>
<evidence type="ECO:0000256" key="5">
    <source>
        <dbReference type="SAM" id="MobiDB-lite"/>
    </source>
</evidence>
<dbReference type="RefSeq" id="WP_052552357.1">
    <property type="nucleotide sequence ID" value="NZ_JMCC02000060.1"/>
</dbReference>
<evidence type="ECO:0000259" key="7">
    <source>
        <dbReference type="PROSITE" id="PS51194"/>
    </source>
</evidence>
<dbReference type="Pfam" id="PF00271">
    <property type="entry name" value="Helicase_C"/>
    <property type="match status" value="1"/>
</dbReference>